<dbReference type="CDD" id="cd04301">
    <property type="entry name" value="NAT_SF"/>
    <property type="match status" value="1"/>
</dbReference>
<keyword evidence="2" id="KW-0808">Transferase</keyword>
<dbReference type="InterPro" id="IPR016181">
    <property type="entry name" value="Acyl_CoA_acyltransferase"/>
</dbReference>
<protein>
    <submittedName>
        <fullName evidence="2">GCN5-related N-acetyltransferase</fullName>
    </submittedName>
</protein>
<evidence type="ECO:0000313" key="2">
    <source>
        <dbReference type="EMBL" id="ABG62741.1"/>
    </source>
</evidence>
<accession>Q11IN4</accession>
<dbReference type="GO" id="GO:0016747">
    <property type="term" value="F:acyltransferase activity, transferring groups other than amino-acyl groups"/>
    <property type="evidence" value="ECO:0007669"/>
    <property type="project" value="InterPro"/>
</dbReference>
<dbReference type="Pfam" id="PF00583">
    <property type="entry name" value="Acetyltransf_1"/>
    <property type="match status" value="1"/>
</dbReference>
<dbReference type="Gene3D" id="3.40.630.30">
    <property type="match status" value="1"/>
</dbReference>
<dbReference type="AlphaFoldDB" id="Q11IN4"/>
<dbReference type="EMBL" id="CP000390">
    <property type="protein sequence ID" value="ABG62741.1"/>
    <property type="molecule type" value="Genomic_DNA"/>
</dbReference>
<feature type="domain" description="N-acetyltransferase" evidence="1">
    <location>
        <begin position="14"/>
        <end position="202"/>
    </location>
</feature>
<dbReference type="InterPro" id="IPR000182">
    <property type="entry name" value="GNAT_dom"/>
</dbReference>
<evidence type="ECO:0000259" key="1">
    <source>
        <dbReference type="PROSITE" id="PS51186"/>
    </source>
</evidence>
<gene>
    <name evidence="2" type="ordered locus">Meso_1345</name>
</gene>
<dbReference type="eggNOG" id="COG1247">
    <property type="taxonomic scope" value="Bacteria"/>
</dbReference>
<sequence length="202" mass="22470">MRIAIQAVERNVTVTIVPLVPDLWPAFEDLFGKQGACYGCWCTHYRLPPASRRQNTGERKKDHMRARVEAGPPPGLLLFEAERADGWMQIGPRLDIPEWNNGGRVSAPAEDAPADDPSVWAISCFFIRTAARRRGLTHQLVRAGVDYARANGARLLEACPIRESKDSRSVGLCVGSQRVFEKAGFTTIVERKAGRPLMRIAF</sequence>
<proteinExistence type="predicted"/>
<dbReference type="KEGG" id="mes:Meso_1345"/>
<dbReference type="SUPFAM" id="SSF55729">
    <property type="entry name" value="Acyl-CoA N-acyltransferases (Nat)"/>
    <property type="match status" value="1"/>
</dbReference>
<dbReference type="PROSITE" id="PS51186">
    <property type="entry name" value="GNAT"/>
    <property type="match status" value="1"/>
</dbReference>
<dbReference type="STRING" id="266779.Meso_1345"/>
<name>Q11IN4_CHESB</name>
<reference evidence="2" key="1">
    <citation type="submission" date="2006-06" db="EMBL/GenBank/DDBJ databases">
        <title>Complete sequence of chromosome of Chelativorans sp. BNC1.</title>
        <authorList>
            <consortium name="US DOE Joint Genome Institute"/>
            <person name="Copeland A."/>
            <person name="Lucas S."/>
            <person name="Lapidus A."/>
            <person name="Barry K."/>
            <person name="Detter J.C."/>
            <person name="Glavina del Rio T."/>
            <person name="Hammon N."/>
            <person name="Israni S."/>
            <person name="Dalin E."/>
            <person name="Tice H."/>
            <person name="Pitluck S."/>
            <person name="Chertkov O."/>
            <person name="Brettin T."/>
            <person name="Bruce D."/>
            <person name="Han C."/>
            <person name="Tapia R."/>
            <person name="Gilna P."/>
            <person name="Schmutz J."/>
            <person name="Larimer F."/>
            <person name="Land M."/>
            <person name="Hauser L."/>
            <person name="Kyrpides N."/>
            <person name="Mikhailova N."/>
            <person name="Richardson P."/>
        </authorList>
    </citation>
    <scope>NUCLEOTIDE SEQUENCE</scope>
    <source>
        <strain evidence="2">BNC1</strain>
    </source>
</reference>
<dbReference type="HOGENOM" id="CLU_105867_0_0_5"/>
<organism evidence="2">
    <name type="scientific">Chelativorans sp. (strain BNC1)</name>
    <dbReference type="NCBI Taxonomy" id="266779"/>
    <lineage>
        <taxon>Bacteria</taxon>
        <taxon>Pseudomonadati</taxon>
        <taxon>Pseudomonadota</taxon>
        <taxon>Alphaproteobacteria</taxon>
        <taxon>Hyphomicrobiales</taxon>
        <taxon>Phyllobacteriaceae</taxon>
        <taxon>Chelativorans</taxon>
    </lineage>
</organism>